<feature type="compositionally biased region" description="Basic and acidic residues" evidence="1">
    <location>
        <begin position="116"/>
        <end position="128"/>
    </location>
</feature>
<comment type="caution">
    <text evidence="2">The sequence shown here is derived from an EMBL/GenBank/DDBJ whole genome shotgun (WGS) entry which is preliminary data.</text>
</comment>
<dbReference type="Proteomes" id="UP001420932">
    <property type="component" value="Unassembled WGS sequence"/>
</dbReference>
<gene>
    <name evidence="2" type="ORF">Syun_023836</name>
</gene>
<evidence type="ECO:0000256" key="1">
    <source>
        <dbReference type="SAM" id="MobiDB-lite"/>
    </source>
</evidence>
<name>A0AAP0FDD3_9MAGN</name>
<dbReference type="AlphaFoldDB" id="A0AAP0FDD3"/>
<feature type="region of interest" description="Disordered" evidence="1">
    <location>
        <begin position="81"/>
        <end position="128"/>
    </location>
</feature>
<feature type="region of interest" description="Disordered" evidence="1">
    <location>
        <begin position="1"/>
        <end position="60"/>
    </location>
</feature>
<feature type="compositionally biased region" description="Gly residues" evidence="1">
    <location>
        <begin position="87"/>
        <end position="99"/>
    </location>
</feature>
<feature type="compositionally biased region" description="Polar residues" evidence="1">
    <location>
        <begin position="1"/>
        <end position="11"/>
    </location>
</feature>
<sequence length="128" mass="13562">MAETTAISGDTGQVRRKQCCGSEERDSSSGGSVAEAADGGSNEIGVRPCEQSWHRGRPTAEADWEVARLWGRQRAAAWRTPMREGGLSSGNGNSSGGGAVNDVSNDARWRVAGPIDPRRDTTTVDKES</sequence>
<reference evidence="2 3" key="1">
    <citation type="submission" date="2024-01" db="EMBL/GenBank/DDBJ databases">
        <title>Genome assemblies of Stephania.</title>
        <authorList>
            <person name="Yang L."/>
        </authorList>
    </citation>
    <scope>NUCLEOTIDE SEQUENCE [LARGE SCALE GENOMIC DNA]</scope>
    <source>
        <strain evidence="2">YNDBR</strain>
        <tissue evidence="2">Leaf</tissue>
    </source>
</reference>
<organism evidence="2 3">
    <name type="scientific">Stephania yunnanensis</name>
    <dbReference type="NCBI Taxonomy" id="152371"/>
    <lineage>
        <taxon>Eukaryota</taxon>
        <taxon>Viridiplantae</taxon>
        <taxon>Streptophyta</taxon>
        <taxon>Embryophyta</taxon>
        <taxon>Tracheophyta</taxon>
        <taxon>Spermatophyta</taxon>
        <taxon>Magnoliopsida</taxon>
        <taxon>Ranunculales</taxon>
        <taxon>Menispermaceae</taxon>
        <taxon>Menispermoideae</taxon>
        <taxon>Cissampelideae</taxon>
        <taxon>Stephania</taxon>
    </lineage>
</organism>
<keyword evidence="3" id="KW-1185">Reference proteome</keyword>
<protein>
    <submittedName>
        <fullName evidence="2">Uncharacterized protein</fullName>
    </submittedName>
</protein>
<evidence type="ECO:0000313" key="3">
    <source>
        <dbReference type="Proteomes" id="UP001420932"/>
    </source>
</evidence>
<evidence type="ECO:0000313" key="2">
    <source>
        <dbReference type="EMBL" id="KAK9107825.1"/>
    </source>
</evidence>
<proteinExistence type="predicted"/>
<dbReference type="EMBL" id="JBBNAF010000010">
    <property type="protein sequence ID" value="KAK9107825.1"/>
    <property type="molecule type" value="Genomic_DNA"/>
</dbReference>
<accession>A0AAP0FDD3</accession>